<dbReference type="InterPro" id="IPR001763">
    <property type="entry name" value="Rhodanese-like_dom"/>
</dbReference>
<comment type="caution">
    <text evidence="3">The sequence shown here is derived from an EMBL/GenBank/DDBJ whole genome shotgun (WGS) entry which is preliminary data.</text>
</comment>
<organism evidence="3 4">
    <name type="scientific">Brevibacillus antibioticus</name>
    <dbReference type="NCBI Taxonomy" id="2570228"/>
    <lineage>
        <taxon>Bacteria</taxon>
        <taxon>Bacillati</taxon>
        <taxon>Bacillota</taxon>
        <taxon>Bacilli</taxon>
        <taxon>Bacillales</taxon>
        <taxon>Paenibacillaceae</taxon>
        <taxon>Brevibacillus</taxon>
    </lineage>
</organism>
<dbReference type="SUPFAM" id="SSF52821">
    <property type="entry name" value="Rhodanese/Cell cycle control phosphatase"/>
    <property type="match status" value="1"/>
</dbReference>
<dbReference type="AlphaFoldDB" id="A0A4U2YBD0"/>
<dbReference type="Gene3D" id="3.40.250.10">
    <property type="entry name" value="Rhodanese-like domain"/>
    <property type="match status" value="1"/>
</dbReference>
<proteinExistence type="predicted"/>
<name>A0A4U2YBD0_9BACL</name>
<dbReference type="Proteomes" id="UP000307841">
    <property type="component" value="Unassembled WGS sequence"/>
</dbReference>
<accession>A0A4U2YBD0</accession>
<dbReference type="SMART" id="SM00450">
    <property type="entry name" value="RHOD"/>
    <property type="match status" value="1"/>
</dbReference>
<protein>
    <submittedName>
        <fullName evidence="3">Rhodanese-like domain-containing protein</fullName>
    </submittedName>
</protein>
<dbReference type="OrthoDB" id="9800872at2"/>
<dbReference type="EMBL" id="SZNK01000001">
    <property type="protein sequence ID" value="TKI58060.1"/>
    <property type="molecule type" value="Genomic_DNA"/>
</dbReference>
<dbReference type="InterPro" id="IPR050229">
    <property type="entry name" value="GlpE_sulfurtransferase"/>
</dbReference>
<sequence length="129" mass="14755">MSFTTILLLFGYAVIIWYIISRFLPVKGLENLKSDQFKKRVNQKSRVMLIDVREPHEYKAGHIPSAVNIPLSQLDQRAKEISSKNDILLYCRSGMRSKQAAKILKKQGIPQMAHLQGGFITWNGPTKKK</sequence>
<dbReference type="PANTHER" id="PTHR43031:SF18">
    <property type="entry name" value="RHODANESE-RELATED SULFURTRANSFERASES"/>
    <property type="match status" value="1"/>
</dbReference>
<feature type="domain" description="Rhodanese" evidence="2">
    <location>
        <begin position="43"/>
        <end position="128"/>
    </location>
</feature>
<dbReference type="InterPro" id="IPR036873">
    <property type="entry name" value="Rhodanese-like_dom_sf"/>
</dbReference>
<keyword evidence="1" id="KW-0812">Transmembrane</keyword>
<keyword evidence="1" id="KW-1133">Transmembrane helix</keyword>
<dbReference type="PROSITE" id="PS50206">
    <property type="entry name" value="RHODANESE_3"/>
    <property type="match status" value="1"/>
</dbReference>
<keyword evidence="4" id="KW-1185">Reference proteome</keyword>
<keyword evidence="1" id="KW-0472">Membrane</keyword>
<evidence type="ECO:0000313" key="3">
    <source>
        <dbReference type="EMBL" id="TKI58060.1"/>
    </source>
</evidence>
<gene>
    <name evidence="3" type="ORF">E8L90_23045</name>
</gene>
<dbReference type="PANTHER" id="PTHR43031">
    <property type="entry name" value="FAD-DEPENDENT OXIDOREDUCTASE"/>
    <property type="match status" value="1"/>
</dbReference>
<dbReference type="CDD" id="cd00158">
    <property type="entry name" value="RHOD"/>
    <property type="match status" value="1"/>
</dbReference>
<evidence type="ECO:0000313" key="4">
    <source>
        <dbReference type="Proteomes" id="UP000307841"/>
    </source>
</evidence>
<evidence type="ECO:0000256" key="1">
    <source>
        <dbReference type="SAM" id="Phobius"/>
    </source>
</evidence>
<evidence type="ECO:0000259" key="2">
    <source>
        <dbReference type="PROSITE" id="PS50206"/>
    </source>
</evidence>
<reference evidence="3 4" key="1">
    <citation type="submission" date="2019-04" db="EMBL/GenBank/DDBJ databases">
        <title>Whole genome sequencing of Brevibacillus sp. TGS2-1.</title>
        <authorList>
            <person name="Choi A."/>
        </authorList>
    </citation>
    <scope>NUCLEOTIDE SEQUENCE [LARGE SCALE GENOMIC DNA]</scope>
    <source>
        <strain evidence="3 4">TGS2-1</strain>
    </source>
</reference>
<dbReference type="Pfam" id="PF00581">
    <property type="entry name" value="Rhodanese"/>
    <property type="match status" value="1"/>
</dbReference>
<feature type="transmembrane region" description="Helical" evidence="1">
    <location>
        <begin position="6"/>
        <end position="24"/>
    </location>
</feature>
<dbReference type="RefSeq" id="WP_137031523.1">
    <property type="nucleotide sequence ID" value="NZ_SZNK01000001.1"/>
</dbReference>